<proteinExistence type="predicted"/>
<keyword evidence="3" id="KW-1185">Reference proteome</keyword>
<dbReference type="Pfam" id="PF01385">
    <property type="entry name" value="OrfB_IS605"/>
    <property type="match status" value="1"/>
</dbReference>
<evidence type="ECO:0000313" key="3">
    <source>
        <dbReference type="Proteomes" id="UP000070427"/>
    </source>
</evidence>
<feature type="domain" description="Probable transposase IS891/IS1136/IS1341" evidence="1">
    <location>
        <begin position="176"/>
        <end position="279"/>
    </location>
</feature>
<dbReference type="AlphaFoldDB" id="A0A140L9W7"/>
<name>A0A140L9W7_9FIRM</name>
<sequence length="295" mass="34104">MPLITLKAQIHADPQTEAILKDAMFCATKVYNGLLWHLRKEHKETGRVDISRKNLNRILKELPRAKGYYSMSVQLTRDEVREAYKSFFALKRKGLTQHEAPRFRRKNYLSPLKYVQSGFGVDGDRVTLSLGTNREDGVRQVSFRISHRPDVKYERVRELSIIYDKDSGRIEARLVVEVKARENKGTGRAAVDLGENILMAAAFDDGVVMLYSGKLIKAVRRYWQKVRANLKQNSRRWKQIARREKKQVEHLMHMATSHFIAECVQRGVKEIAIGDLNGIRESIDYGDQLNQRLHA</sequence>
<dbReference type="STRING" id="520764.AN618_12400"/>
<protein>
    <recommendedName>
        <fullName evidence="1">Probable transposase IS891/IS1136/IS1341 domain-containing protein</fullName>
    </recommendedName>
</protein>
<comment type="caution">
    <text evidence="2">The sequence shown here is derived from an EMBL/GenBank/DDBJ whole genome shotgun (WGS) entry which is preliminary data.</text>
</comment>
<dbReference type="InterPro" id="IPR001959">
    <property type="entry name" value="Transposase"/>
</dbReference>
<organism evidence="2 3">
    <name type="scientific">Fervidicola ferrireducens</name>
    <dbReference type="NCBI Taxonomy" id="520764"/>
    <lineage>
        <taxon>Bacteria</taxon>
        <taxon>Bacillati</taxon>
        <taxon>Bacillota</taxon>
        <taxon>Clostridia</taxon>
        <taxon>Thermosediminibacterales</taxon>
        <taxon>Thermosediminibacteraceae</taxon>
        <taxon>Fervidicola</taxon>
    </lineage>
</organism>
<evidence type="ECO:0000313" key="2">
    <source>
        <dbReference type="EMBL" id="KXG77342.1"/>
    </source>
</evidence>
<dbReference type="RefSeq" id="WP_222926354.1">
    <property type="nucleotide sequence ID" value="NZ_LOED01000012.1"/>
</dbReference>
<dbReference type="Proteomes" id="UP000070427">
    <property type="component" value="Unassembled WGS sequence"/>
</dbReference>
<reference evidence="2 3" key="1">
    <citation type="submission" date="2015-12" db="EMBL/GenBank/DDBJ databases">
        <title>Draft genome sequnece of Fervidicola ferrireducens strain Y170.</title>
        <authorList>
            <person name="Patel B.K."/>
        </authorList>
    </citation>
    <scope>NUCLEOTIDE SEQUENCE [LARGE SCALE GENOMIC DNA]</scope>
    <source>
        <strain evidence="2 3">Y170</strain>
    </source>
</reference>
<dbReference type="PATRIC" id="fig|520764.3.peg.1281"/>
<evidence type="ECO:0000259" key="1">
    <source>
        <dbReference type="Pfam" id="PF01385"/>
    </source>
</evidence>
<accession>A0A140L9W7</accession>
<dbReference type="InParanoid" id="A0A140L9W7"/>
<dbReference type="EMBL" id="LOED01000012">
    <property type="protein sequence ID" value="KXG77342.1"/>
    <property type="molecule type" value="Genomic_DNA"/>
</dbReference>
<gene>
    <name evidence="2" type="ORF">AN618_12400</name>
</gene>